<dbReference type="EMBL" id="PDVP01000006">
    <property type="protein sequence ID" value="PHP66799.1"/>
    <property type="molecule type" value="Genomic_DNA"/>
</dbReference>
<organism evidence="2 3">
    <name type="scientific">Zhengella mangrovi</name>
    <dbReference type="NCBI Taxonomy" id="1982044"/>
    <lineage>
        <taxon>Bacteria</taxon>
        <taxon>Pseudomonadati</taxon>
        <taxon>Pseudomonadota</taxon>
        <taxon>Alphaproteobacteria</taxon>
        <taxon>Hyphomicrobiales</taxon>
        <taxon>Notoacmeibacteraceae</taxon>
        <taxon>Zhengella</taxon>
    </lineage>
</organism>
<dbReference type="AlphaFoldDB" id="A0A2G1QMV1"/>
<sequence>MLLSTAEDLALFVDELKRESDRGLALVGVALIDDKLGDTLKAFFREGAPNGRLVDDPNAPLSTFSSRADACYALGLIDHFEFAEIGLLRKVRNEFAHAKHGLSFQSPRVQGLCSSLKADLPQDAGYPLTEPRFRYTNSVVAMALRLYHRPDWVALERRTSKGYFPQGETTWRSFAQNPPPNGRPFLAIGKAKPER</sequence>
<proteinExistence type="predicted"/>
<dbReference type="GO" id="GO:0045892">
    <property type="term" value="P:negative regulation of DNA-templated transcription"/>
    <property type="evidence" value="ECO:0007669"/>
    <property type="project" value="TreeGrafter"/>
</dbReference>
<dbReference type="InterPro" id="IPR038026">
    <property type="entry name" value="MtlR-like_sf"/>
</dbReference>
<dbReference type="RefSeq" id="WP_099306565.1">
    <property type="nucleotide sequence ID" value="NZ_PDVP01000006.1"/>
</dbReference>
<protein>
    <submittedName>
        <fullName evidence="2">Transcriptional regulator</fullName>
    </submittedName>
</protein>
<dbReference type="PANTHER" id="PTHR37941">
    <property type="entry name" value="FUMARASE E-RELATED"/>
    <property type="match status" value="1"/>
</dbReference>
<dbReference type="Proteomes" id="UP000221168">
    <property type="component" value="Unassembled WGS sequence"/>
</dbReference>
<evidence type="ECO:0000313" key="3">
    <source>
        <dbReference type="Proteomes" id="UP000221168"/>
    </source>
</evidence>
<comment type="caution">
    <text evidence="2">The sequence shown here is derived from an EMBL/GenBank/DDBJ whole genome shotgun (WGS) entry which is preliminary data.</text>
</comment>
<dbReference type="PANTHER" id="PTHR37941:SF1">
    <property type="entry name" value="FUMARASE E-RELATED"/>
    <property type="match status" value="1"/>
</dbReference>
<evidence type="ECO:0000313" key="2">
    <source>
        <dbReference type="EMBL" id="PHP66799.1"/>
    </source>
</evidence>
<feature type="region of interest" description="Disordered" evidence="1">
    <location>
        <begin position="170"/>
        <end position="195"/>
    </location>
</feature>
<gene>
    <name evidence="2" type="ORF">CSC94_11885</name>
</gene>
<keyword evidence="3" id="KW-1185">Reference proteome</keyword>
<accession>A0A2G1QMV1</accession>
<evidence type="ECO:0000256" key="1">
    <source>
        <dbReference type="SAM" id="MobiDB-lite"/>
    </source>
</evidence>
<dbReference type="InterPro" id="IPR007761">
    <property type="entry name" value="MtlR-like"/>
</dbReference>
<name>A0A2G1QMV1_9HYPH</name>
<dbReference type="OrthoDB" id="291822at2"/>
<dbReference type="SUPFAM" id="SSF158668">
    <property type="entry name" value="MtlR-like"/>
    <property type="match status" value="1"/>
</dbReference>
<reference evidence="2 3" key="1">
    <citation type="submission" date="2017-10" db="EMBL/GenBank/DDBJ databases">
        <title>Sedimentibacterium mangrovi gen. nov., sp. nov., a novel member of family Phyllobacteriacea isolated from mangrove sediment.</title>
        <authorList>
            <person name="Liao H."/>
            <person name="Tian Y."/>
        </authorList>
    </citation>
    <scope>NUCLEOTIDE SEQUENCE [LARGE SCALE GENOMIC DNA]</scope>
    <source>
        <strain evidence="2 3">X9-2-2</strain>
    </source>
</reference>
<dbReference type="Gene3D" id="1.20.120.330">
    <property type="entry name" value="Nucleotidyltransferases domain 2"/>
    <property type="match status" value="1"/>
</dbReference>